<proteinExistence type="predicted"/>
<dbReference type="InterPro" id="IPR025714">
    <property type="entry name" value="Methyltranfer_dom"/>
</dbReference>
<evidence type="ECO:0000313" key="2">
    <source>
        <dbReference type="EMBL" id="WPC73170.1"/>
    </source>
</evidence>
<sequence length="406" mass="46541">MKATFNQLTEFLLRQQDFWRFEPFLQSLHFGYPSAWQQNMPQLIDWLTKLDLKHVEALQDDAKLHIAELSPFFPEIVELQHSLNSFVLPTEIAQQPQGAESRLLTGVPGRKMAQILAITQEIDRQSGVKGPWLEWCSGKGYLGRLLAYRYQAPVVSFEFQQALCNDGQAFADQQHLPMCFVQGDAFDANAKTLFESKAHVVALHACGDLHTVMLKHAVEHHCQAISFSPCCYHLIKSESYQPLSVTAQQSALLLSRNELRIPLQETVTGGERVRRHRQTEMVYRLGFQALGKDVLGFGDYETVPSIKKSLLDLGFTHFCRWACDEKGWTLPAAVDWCHYQSIGEQQFQLMEKLSAVQGAFRRLLEWWLVLDRMLFLDEHGYDVTVSEFCSRAITPRNFFIQGIKRS</sequence>
<name>A0ABZ0QB94_9VIBR</name>
<feature type="domain" description="Methyltransferase" evidence="1">
    <location>
        <begin position="126"/>
        <end position="237"/>
    </location>
</feature>
<dbReference type="SUPFAM" id="SSF53335">
    <property type="entry name" value="S-adenosyl-L-methionine-dependent methyltransferases"/>
    <property type="match status" value="1"/>
</dbReference>
<reference evidence="2 3" key="1">
    <citation type="submission" date="2023-11" db="EMBL/GenBank/DDBJ databases">
        <title>Plant-associative lifestyle of Vibrio porteresiae and its evolutionary dynamics.</title>
        <authorList>
            <person name="Rameshkumar N."/>
            <person name="Kirti K."/>
        </authorList>
    </citation>
    <scope>NUCLEOTIDE SEQUENCE [LARGE SCALE GENOMIC DNA]</scope>
    <source>
        <strain evidence="2 3">MSSRF30</strain>
    </source>
</reference>
<keyword evidence="2" id="KW-0808">Transferase</keyword>
<keyword evidence="3" id="KW-1185">Reference proteome</keyword>
<gene>
    <name evidence="2" type="ORF">R8Z52_13730</name>
</gene>
<protein>
    <submittedName>
        <fullName evidence="2">SAM-dependent methyltransferase</fullName>
    </submittedName>
</protein>
<organism evidence="2 3">
    <name type="scientific">Vibrio porteresiae DSM 19223</name>
    <dbReference type="NCBI Taxonomy" id="1123496"/>
    <lineage>
        <taxon>Bacteria</taxon>
        <taxon>Pseudomonadati</taxon>
        <taxon>Pseudomonadota</taxon>
        <taxon>Gammaproteobacteria</taxon>
        <taxon>Vibrionales</taxon>
        <taxon>Vibrionaceae</taxon>
        <taxon>Vibrio</taxon>
    </lineage>
</organism>
<dbReference type="Proteomes" id="UP001304071">
    <property type="component" value="Chromosome 1"/>
</dbReference>
<dbReference type="GO" id="GO:0032259">
    <property type="term" value="P:methylation"/>
    <property type="evidence" value="ECO:0007669"/>
    <property type="project" value="UniProtKB-KW"/>
</dbReference>
<dbReference type="RefSeq" id="WP_261892978.1">
    <property type="nucleotide sequence ID" value="NZ_AP024895.1"/>
</dbReference>
<dbReference type="EMBL" id="CP138203">
    <property type="protein sequence ID" value="WPC73170.1"/>
    <property type="molecule type" value="Genomic_DNA"/>
</dbReference>
<dbReference type="InterPro" id="IPR029063">
    <property type="entry name" value="SAM-dependent_MTases_sf"/>
</dbReference>
<evidence type="ECO:0000313" key="3">
    <source>
        <dbReference type="Proteomes" id="UP001304071"/>
    </source>
</evidence>
<dbReference type="Pfam" id="PF13679">
    <property type="entry name" value="Methyltransf_32"/>
    <property type="match status" value="1"/>
</dbReference>
<accession>A0ABZ0QB94</accession>
<keyword evidence="2" id="KW-0489">Methyltransferase</keyword>
<dbReference type="PANTHER" id="PTHR13369:SF0">
    <property type="entry name" value="GLUTATHIONE S-TRANSFERASE C-TERMINAL DOMAIN-CONTAINING PROTEIN"/>
    <property type="match status" value="1"/>
</dbReference>
<dbReference type="GO" id="GO:0008168">
    <property type="term" value="F:methyltransferase activity"/>
    <property type="evidence" value="ECO:0007669"/>
    <property type="project" value="UniProtKB-KW"/>
</dbReference>
<evidence type="ECO:0000259" key="1">
    <source>
        <dbReference type="Pfam" id="PF13679"/>
    </source>
</evidence>
<dbReference type="PANTHER" id="PTHR13369">
    <property type="match status" value="1"/>
</dbReference>